<dbReference type="PATRIC" id="fig|280871.6.peg.3093"/>
<reference evidence="2 3" key="1">
    <citation type="submission" date="2015-01" db="EMBL/GenBank/DDBJ databases">
        <title>Genome sequence of Mycobacterium llatzerense and Mycobacterium immunogenum recovered from brain abscess.</title>
        <authorList>
            <person name="Greninger A.L."/>
            <person name="Langelier C."/>
            <person name="Cunningham G."/>
            <person name="Chiu C.Y."/>
            <person name="Miller S."/>
        </authorList>
    </citation>
    <scope>NUCLEOTIDE SEQUENCE [LARGE SCALE GENOMIC DNA]</scope>
    <source>
        <strain evidence="2 3">CLUC14</strain>
    </source>
</reference>
<dbReference type="Gene3D" id="3.40.190.10">
    <property type="entry name" value="Periplasmic binding protein-like II"/>
    <property type="match status" value="2"/>
</dbReference>
<dbReference type="InterPro" id="IPR011852">
    <property type="entry name" value="TRAP_TAXI"/>
</dbReference>
<gene>
    <name evidence="2" type="ORF">TL10_14890</name>
</gene>
<dbReference type="SUPFAM" id="SSF53850">
    <property type="entry name" value="Periplasmic binding protein-like II"/>
    <property type="match status" value="1"/>
</dbReference>
<dbReference type="OrthoDB" id="5582316at2"/>
<dbReference type="PROSITE" id="PS51257">
    <property type="entry name" value="PROKAR_LIPOPROTEIN"/>
    <property type="match status" value="1"/>
</dbReference>
<evidence type="ECO:0000313" key="2">
    <source>
        <dbReference type="EMBL" id="KIU16207.1"/>
    </source>
</evidence>
<proteinExistence type="predicted"/>
<dbReference type="NCBIfam" id="TIGR02122">
    <property type="entry name" value="TRAP_TAXI"/>
    <property type="match status" value="1"/>
</dbReference>
<dbReference type="RefSeq" id="WP_043986185.1">
    <property type="nucleotide sequence ID" value="NZ_JXST01000019.1"/>
</dbReference>
<keyword evidence="3" id="KW-1185">Reference proteome</keyword>
<dbReference type="Pfam" id="PF16868">
    <property type="entry name" value="NMT1_3"/>
    <property type="match status" value="1"/>
</dbReference>
<sequence length="309" mass="32719">MMLTRRAFLASAAATVAAGCLPNSTQGTIRLAAGDRGGLYLAVSELFAQRLRVRYPGITVTVQSTAGSVDNINRLKSGEADMGLAQADVVEQYLRAEPPAGAPLAVARVYENYVQLVVPADSHVRQLNDLAGLRVSTGPSGSGVAVVTKVLFDAAKLTDRILRVDLRLGDAIAALRNHSIDAMVWSGGIPTPALAELNATLPLRIIDLTPWVTAMSEMASYPYLLQRAPAGAYVPADVNTIGTPDLLLCRPDLPNSLAAAAVDVLATDATQLMPPEVRGLQYLQPPSMVQTGRIPLHPGAIEEYRVLHG</sequence>
<accession>A0A0D1LD28</accession>
<dbReference type="AlphaFoldDB" id="A0A0D1LD28"/>
<evidence type="ECO:0000256" key="1">
    <source>
        <dbReference type="SAM" id="SignalP"/>
    </source>
</evidence>
<dbReference type="EMBL" id="JXST01000019">
    <property type="protein sequence ID" value="KIU16207.1"/>
    <property type="molecule type" value="Genomic_DNA"/>
</dbReference>
<feature type="chain" id="PRO_5039541603" evidence="1">
    <location>
        <begin position="19"/>
        <end position="309"/>
    </location>
</feature>
<dbReference type="PANTHER" id="PTHR42941">
    <property type="entry name" value="SLL1037 PROTEIN"/>
    <property type="match status" value="1"/>
</dbReference>
<evidence type="ECO:0000313" key="3">
    <source>
        <dbReference type="Proteomes" id="UP000032221"/>
    </source>
</evidence>
<organism evidence="2 3">
    <name type="scientific">Mycolicibacterium llatzerense</name>
    <dbReference type="NCBI Taxonomy" id="280871"/>
    <lineage>
        <taxon>Bacteria</taxon>
        <taxon>Bacillati</taxon>
        <taxon>Actinomycetota</taxon>
        <taxon>Actinomycetes</taxon>
        <taxon>Mycobacteriales</taxon>
        <taxon>Mycobacteriaceae</taxon>
        <taxon>Mycolicibacterium</taxon>
    </lineage>
</organism>
<dbReference type="PROSITE" id="PS51318">
    <property type="entry name" value="TAT"/>
    <property type="match status" value="1"/>
</dbReference>
<comment type="caution">
    <text evidence="2">The sequence shown here is derived from an EMBL/GenBank/DDBJ whole genome shotgun (WGS) entry which is preliminary data.</text>
</comment>
<dbReference type="STRING" id="280871.TL10_14890"/>
<dbReference type="InterPro" id="IPR006311">
    <property type="entry name" value="TAT_signal"/>
</dbReference>
<protein>
    <submittedName>
        <fullName evidence="2">TRAP ABC transporter substrate-binding protein</fullName>
    </submittedName>
</protein>
<dbReference type="PANTHER" id="PTHR42941:SF1">
    <property type="entry name" value="SLL1037 PROTEIN"/>
    <property type="match status" value="1"/>
</dbReference>
<dbReference type="Proteomes" id="UP000032221">
    <property type="component" value="Unassembled WGS sequence"/>
</dbReference>
<name>A0A0D1LD28_9MYCO</name>
<keyword evidence="1" id="KW-0732">Signal</keyword>
<feature type="signal peptide" evidence="1">
    <location>
        <begin position="1"/>
        <end position="18"/>
    </location>
</feature>